<organism evidence="5 6">
    <name type="scientific">Devosia subaequoris</name>
    <dbReference type="NCBI Taxonomy" id="395930"/>
    <lineage>
        <taxon>Bacteria</taxon>
        <taxon>Pseudomonadati</taxon>
        <taxon>Pseudomonadota</taxon>
        <taxon>Alphaproteobacteria</taxon>
        <taxon>Hyphomicrobiales</taxon>
        <taxon>Devosiaceae</taxon>
        <taxon>Devosia</taxon>
    </lineage>
</organism>
<sequence length="138" mass="15089">MGKGHASVKAMQRGALARATGCNLETIRYYETIGVMPDPPRDPNGYRKYGEDHVRRLRFITRARALGFSLDEIKGLLSLVDSHSQTCAEVEGVAAAHLKEVRDKIADLQRIEKALSDTVAQCSGAQIPDCPVLDALLI</sequence>
<reference evidence="5 6" key="1">
    <citation type="submission" date="2020-08" db="EMBL/GenBank/DDBJ databases">
        <title>Genomic Encyclopedia of Type Strains, Phase IV (KMG-IV): sequencing the most valuable type-strain genomes for metagenomic binning, comparative biology and taxonomic classification.</title>
        <authorList>
            <person name="Goeker M."/>
        </authorList>
    </citation>
    <scope>NUCLEOTIDE SEQUENCE [LARGE SCALE GENOMIC DNA]</scope>
    <source>
        <strain evidence="5 6">DSM 23447</strain>
    </source>
</reference>
<evidence type="ECO:0000313" key="5">
    <source>
        <dbReference type="EMBL" id="MBB4054055.1"/>
    </source>
</evidence>
<evidence type="ECO:0000256" key="3">
    <source>
        <dbReference type="ARBA" id="ARBA00023163"/>
    </source>
</evidence>
<dbReference type="Pfam" id="PF09278">
    <property type="entry name" value="MerR-DNA-bind"/>
    <property type="match status" value="1"/>
</dbReference>
<dbReference type="Gene3D" id="1.10.1660.10">
    <property type="match status" value="1"/>
</dbReference>
<dbReference type="SMART" id="SM00422">
    <property type="entry name" value="HTH_MERR"/>
    <property type="match status" value="1"/>
</dbReference>
<dbReference type="SUPFAM" id="SSF46955">
    <property type="entry name" value="Putative DNA-binding domain"/>
    <property type="match status" value="1"/>
</dbReference>
<accession>A0A7W6IS28</accession>
<evidence type="ECO:0000259" key="4">
    <source>
        <dbReference type="PROSITE" id="PS50937"/>
    </source>
</evidence>
<keyword evidence="3" id="KW-0804">Transcription</keyword>
<gene>
    <name evidence="5" type="ORF">GGR20_003727</name>
</gene>
<dbReference type="PANTHER" id="PTHR30204:SF92">
    <property type="entry name" value="HTH-TYPE TRANSCRIPTIONAL REGULATOR ZNTR"/>
    <property type="match status" value="1"/>
</dbReference>
<evidence type="ECO:0000256" key="1">
    <source>
        <dbReference type="ARBA" id="ARBA00023015"/>
    </source>
</evidence>
<feature type="domain" description="HTH merR-type" evidence="4">
    <location>
        <begin position="14"/>
        <end position="79"/>
    </location>
</feature>
<dbReference type="PROSITE" id="PS50937">
    <property type="entry name" value="HTH_MERR_2"/>
    <property type="match status" value="1"/>
</dbReference>
<dbReference type="GO" id="GO:0003700">
    <property type="term" value="F:DNA-binding transcription factor activity"/>
    <property type="evidence" value="ECO:0007669"/>
    <property type="project" value="InterPro"/>
</dbReference>
<dbReference type="AlphaFoldDB" id="A0A7W6IS28"/>
<protein>
    <submittedName>
        <fullName evidence="5">MerR family mercuric resistance operon transcriptional regulator</fullName>
    </submittedName>
</protein>
<dbReference type="PANTHER" id="PTHR30204">
    <property type="entry name" value="REDOX-CYCLING DRUG-SENSING TRANSCRIPTIONAL ACTIVATOR SOXR"/>
    <property type="match status" value="1"/>
</dbReference>
<dbReference type="CDD" id="cd04785">
    <property type="entry name" value="HTH_CadR-PbrR-like"/>
    <property type="match status" value="1"/>
</dbReference>
<keyword evidence="2" id="KW-0238">DNA-binding</keyword>
<dbReference type="InterPro" id="IPR015358">
    <property type="entry name" value="Tscrpt_reg_MerR_DNA-bd"/>
</dbReference>
<dbReference type="Proteomes" id="UP000547011">
    <property type="component" value="Unassembled WGS sequence"/>
</dbReference>
<dbReference type="InterPro" id="IPR000551">
    <property type="entry name" value="MerR-type_HTH_dom"/>
</dbReference>
<keyword evidence="6" id="KW-1185">Reference proteome</keyword>
<dbReference type="InterPro" id="IPR009061">
    <property type="entry name" value="DNA-bd_dom_put_sf"/>
</dbReference>
<dbReference type="GO" id="GO:0003677">
    <property type="term" value="F:DNA binding"/>
    <property type="evidence" value="ECO:0007669"/>
    <property type="project" value="UniProtKB-KW"/>
</dbReference>
<keyword evidence="1" id="KW-0805">Transcription regulation</keyword>
<dbReference type="EMBL" id="JACIEW010000019">
    <property type="protein sequence ID" value="MBB4054055.1"/>
    <property type="molecule type" value="Genomic_DNA"/>
</dbReference>
<name>A0A7W6IS28_9HYPH</name>
<proteinExistence type="predicted"/>
<comment type="caution">
    <text evidence="5">The sequence shown here is derived from an EMBL/GenBank/DDBJ whole genome shotgun (WGS) entry which is preliminary data.</text>
</comment>
<dbReference type="InterPro" id="IPR047057">
    <property type="entry name" value="MerR_fam"/>
</dbReference>
<dbReference type="Pfam" id="PF00376">
    <property type="entry name" value="MerR"/>
    <property type="match status" value="1"/>
</dbReference>
<evidence type="ECO:0000313" key="6">
    <source>
        <dbReference type="Proteomes" id="UP000547011"/>
    </source>
</evidence>
<evidence type="ECO:0000256" key="2">
    <source>
        <dbReference type="ARBA" id="ARBA00023125"/>
    </source>
</evidence>
<dbReference type="PRINTS" id="PR00040">
    <property type="entry name" value="HTHMERR"/>
</dbReference>
<dbReference type="PROSITE" id="PS00552">
    <property type="entry name" value="HTH_MERR_1"/>
    <property type="match status" value="1"/>
</dbReference>
<dbReference type="RefSeq" id="WP_183312789.1">
    <property type="nucleotide sequence ID" value="NZ_JACIEW010000019.1"/>
</dbReference>